<keyword evidence="2" id="KW-1185">Reference proteome</keyword>
<dbReference type="RefSeq" id="WP_242713699.1">
    <property type="nucleotide sequence ID" value="NZ_JALDAX010000032.1"/>
</dbReference>
<dbReference type="EMBL" id="JALDAX010000032">
    <property type="protein sequence ID" value="MCI3246348.1"/>
    <property type="molecule type" value="Genomic_DNA"/>
</dbReference>
<gene>
    <name evidence="1" type="ORF">MQN93_42320</name>
</gene>
<accession>A0ABS9XW89</accession>
<protein>
    <submittedName>
        <fullName evidence="1">Uncharacterized protein</fullName>
    </submittedName>
</protein>
<name>A0ABS9XW89_9ACTN</name>
<evidence type="ECO:0000313" key="2">
    <source>
        <dbReference type="Proteomes" id="UP001165270"/>
    </source>
</evidence>
<reference evidence="1" key="1">
    <citation type="submission" date="2022-03" db="EMBL/GenBank/DDBJ databases">
        <title>Streptomyces 7R015 and 7R016 isolated from Barleria lupulina in Thailand.</title>
        <authorList>
            <person name="Kanchanasin P."/>
            <person name="Phongsopitanun W."/>
            <person name="Tanasupawat S."/>
        </authorList>
    </citation>
    <scope>NUCLEOTIDE SEQUENCE</scope>
    <source>
        <strain evidence="1">7R016</strain>
    </source>
</reference>
<dbReference type="Proteomes" id="UP001165270">
    <property type="component" value="Unassembled WGS sequence"/>
</dbReference>
<evidence type="ECO:0000313" key="1">
    <source>
        <dbReference type="EMBL" id="MCI3246348.1"/>
    </source>
</evidence>
<organism evidence="1 2">
    <name type="scientific">Streptomyces spinosisporus</name>
    <dbReference type="NCBI Taxonomy" id="2927582"/>
    <lineage>
        <taxon>Bacteria</taxon>
        <taxon>Bacillati</taxon>
        <taxon>Actinomycetota</taxon>
        <taxon>Actinomycetes</taxon>
        <taxon>Kitasatosporales</taxon>
        <taxon>Streptomycetaceae</taxon>
        <taxon>Streptomyces</taxon>
    </lineage>
</organism>
<sequence length="103" mass="11746">MIYPADEIHQAANKLRGGMWTIHPDIALPLAEIMDNFADSEYDREATIQETDARHERMLHLARAINRRHRKSSSQNTGMEINIRPAADDDSYARGFAAGRRAR</sequence>
<comment type="caution">
    <text evidence="1">The sequence shown here is derived from an EMBL/GenBank/DDBJ whole genome shotgun (WGS) entry which is preliminary data.</text>
</comment>
<proteinExistence type="predicted"/>